<proteinExistence type="inferred from homology"/>
<keyword evidence="5 8" id="KW-0560">Oxidoreductase</keyword>
<dbReference type="InterPro" id="IPR013866">
    <property type="entry name" value="Sphingolipid_d4-desaturase_N"/>
</dbReference>
<evidence type="ECO:0000256" key="9">
    <source>
        <dbReference type="SAM" id="Phobius"/>
    </source>
</evidence>
<evidence type="ECO:0000313" key="11">
    <source>
        <dbReference type="EMBL" id="KTW27390.1"/>
    </source>
</evidence>
<evidence type="ECO:0000256" key="2">
    <source>
        <dbReference type="ARBA" id="ARBA00006146"/>
    </source>
</evidence>
<feature type="transmembrane region" description="Helical" evidence="9">
    <location>
        <begin position="213"/>
        <end position="235"/>
    </location>
</feature>
<keyword evidence="3 9" id="KW-0812">Transmembrane</keyword>
<dbReference type="InterPro" id="IPR005804">
    <property type="entry name" value="FA_desaturase_dom"/>
</dbReference>
<dbReference type="SMART" id="SM01269">
    <property type="entry name" value="Lipid_DES"/>
    <property type="match status" value="1"/>
</dbReference>
<dbReference type="Pfam" id="PF00487">
    <property type="entry name" value="FA_desaturase"/>
    <property type="match status" value="1"/>
</dbReference>
<evidence type="ECO:0000256" key="7">
    <source>
        <dbReference type="ARBA" id="ARBA00023136"/>
    </source>
</evidence>
<keyword evidence="12" id="KW-1185">Reference proteome</keyword>
<comment type="subcellular location">
    <subcellularLocation>
        <location evidence="1">Membrane</location>
        <topology evidence="1">Multi-pass membrane protein</topology>
    </subcellularLocation>
</comment>
<feature type="transmembrane region" description="Helical" evidence="9">
    <location>
        <begin position="77"/>
        <end position="95"/>
    </location>
</feature>
<evidence type="ECO:0000313" key="12">
    <source>
        <dbReference type="Proteomes" id="UP000054454"/>
    </source>
</evidence>
<organism evidence="11 12">
    <name type="scientific">Pneumocystis carinii (strain B80)</name>
    <name type="common">Rat pneumocystis pneumonia agent</name>
    <name type="synonym">Pneumocystis carinii f. sp. carinii</name>
    <dbReference type="NCBI Taxonomy" id="1408658"/>
    <lineage>
        <taxon>Eukaryota</taxon>
        <taxon>Fungi</taxon>
        <taxon>Dikarya</taxon>
        <taxon>Ascomycota</taxon>
        <taxon>Taphrinomycotina</taxon>
        <taxon>Pneumocystomycetes</taxon>
        <taxon>Pneumocystaceae</taxon>
        <taxon>Pneumocystis</taxon>
    </lineage>
</organism>
<comment type="pathway">
    <text evidence="8">Lipid metabolism; sphingolipid metabolism.</text>
</comment>
<dbReference type="PIRSF" id="PIRSF017228">
    <property type="entry name" value="Sphnglp_dlt4_des"/>
    <property type="match status" value="1"/>
</dbReference>
<dbReference type="PANTHER" id="PTHR12879">
    <property type="entry name" value="SPHINGOLIPID DELTA 4 DESATURASE/C-4 HYDROXYLASE PROTEIN DES2"/>
    <property type="match status" value="1"/>
</dbReference>
<comment type="catalytic activity">
    <reaction evidence="8">
        <text>an N-acylsphinganine + 2 Fe(II)-[cytochrome b5] + O2 + 2 H(+) = an N-acylsphing-4-enine + 2 Fe(III)-[cytochrome b5] + 2 H2O</text>
        <dbReference type="Rhea" id="RHEA:46544"/>
        <dbReference type="Rhea" id="RHEA-COMP:10438"/>
        <dbReference type="Rhea" id="RHEA-COMP:10439"/>
        <dbReference type="ChEBI" id="CHEBI:15377"/>
        <dbReference type="ChEBI" id="CHEBI:15378"/>
        <dbReference type="ChEBI" id="CHEBI:15379"/>
        <dbReference type="ChEBI" id="CHEBI:29033"/>
        <dbReference type="ChEBI" id="CHEBI:29034"/>
        <dbReference type="ChEBI" id="CHEBI:31488"/>
        <dbReference type="ChEBI" id="CHEBI:52639"/>
        <dbReference type="EC" id="1.14.19.17"/>
    </reaction>
</comment>
<feature type="domain" description="Sphingolipid delta4-desaturase N-terminal" evidence="10">
    <location>
        <begin position="9"/>
        <end position="47"/>
    </location>
</feature>
<dbReference type="Pfam" id="PF08557">
    <property type="entry name" value="Lipid_DES"/>
    <property type="match status" value="1"/>
</dbReference>
<keyword evidence="7 8" id="KW-0472">Membrane</keyword>
<dbReference type="GO" id="GO:0046513">
    <property type="term" value="P:ceramide biosynthetic process"/>
    <property type="evidence" value="ECO:0007669"/>
    <property type="project" value="TreeGrafter"/>
</dbReference>
<dbReference type="GO" id="GO:0042284">
    <property type="term" value="F:sphingolipid delta-4 desaturase activity"/>
    <property type="evidence" value="ECO:0007669"/>
    <property type="project" value="UniProtKB-UniRule"/>
</dbReference>
<keyword evidence="6 8" id="KW-0443">Lipid metabolism</keyword>
<dbReference type="OrthoDB" id="200948at2759"/>
<comment type="caution">
    <text evidence="11">The sequence shown here is derived from an EMBL/GenBank/DDBJ whole genome shotgun (WGS) entry which is preliminary data.</text>
</comment>
<dbReference type="GO" id="GO:0016020">
    <property type="term" value="C:membrane"/>
    <property type="evidence" value="ECO:0007669"/>
    <property type="project" value="UniProtKB-SubCell"/>
</dbReference>
<dbReference type="Proteomes" id="UP000054454">
    <property type="component" value="Unassembled WGS sequence"/>
</dbReference>
<evidence type="ECO:0000256" key="5">
    <source>
        <dbReference type="ARBA" id="ARBA00023002"/>
    </source>
</evidence>
<evidence type="ECO:0000256" key="4">
    <source>
        <dbReference type="ARBA" id="ARBA00022989"/>
    </source>
</evidence>
<name>A0A0W4ZG72_PNEC8</name>
<evidence type="ECO:0000256" key="3">
    <source>
        <dbReference type="ARBA" id="ARBA00022692"/>
    </source>
</evidence>
<protein>
    <recommendedName>
        <fullName evidence="8">Sphingolipid delta(4)-desaturase</fullName>
        <ecNumber evidence="8">1.14.19.17</ecNumber>
    </recommendedName>
</protein>
<comment type="function">
    <text evidence="8">Delta(4)-fatty-acid desaturase which introduces a double bond at the 4-position in the long-chain base (LCB) of ceramides.</text>
</comment>
<dbReference type="InterPro" id="IPR011388">
    <property type="entry name" value="DES1/DES2"/>
</dbReference>
<accession>A0A0W4ZG72</accession>
<evidence type="ECO:0000259" key="10">
    <source>
        <dbReference type="SMART" id="SM01269"/>
    </source>
</evidence>
<evidence type="ECO:0000256" key="8">
    <source>
        <dbReference type="PIRNR" id="PIRNR017228"/>
    </source>
</evidence>
<sequence length="331" mass="38832">MTIEKNKKTNTHDFLWTFQEEPHKTRRKEIIKAHPEVIKLCGHEPLTKYIICIVVLFQLVSAYLLRNENWLSLKFLLYAYFFGATANQNIFLSIHELSHNLVFKNAKLNQYFSIFANLPIGLPYSASFKPYHLLHHKYLGEDGTDTDLPTKLEVILFNNVLGKAFFCTFQIFFYALRPICLKKIQFTSLHIYNLLIQFLFDIILIRLAGSGALFYLLFSSFLAGSLHPCAGHFIAEHFSIIKNTNEAIDTYSYYGILNILTYNVGYHNEHHDFPFIPWSRLPKLNKIANEFYRNIPCHTSWTYVIWQFITDDRVGLWCRIKRRNKLASISK</sequence>
<dbReference type="GeneID" id="28937117"/>
<dbReference type="CDD" id="cd03508">
    <property type="entry name" value="Delta4-sphingolipid-FADS-like"/>
    <property type="match status" value="1"/>
</dbReference>
<dbReference type="PANTHER" id="PTHR12879:SF8">
    <property type="entry name" value="SPHINGOLIPID DELTA(4)-DESATURASE DES1"/>
    <property type="match status" value="1"/>
</dbReference>
<feature type="transmembrane region" description="Helical" evidence="9">
    <location>
        <begin position="46"/>
        <end position="65"/>
    </location>
</feature>
<dbReference type="EMBL" id="LFVZ01000010">
    <property type="protein sequence ID" value="KTW27390.1"/>
    <property type="molecule type" value="Genomic_DNA"/>
</dbReference>
<reference evidence="12" key="1">
    <citation type="journal article" date="2016" name="Nat. Commun.">
        <title>Genome analysis of three Pneumocystis species reveals adaptation mechanisms to life exclusively in mammalian hosts.</title>
        <authorList>
            <person name="Ma L."/>
            <person name="Chen Z."/>
            <person name="Huang D.W."/>
            <person name="Kutty G."/>
            <person name="Ishihara M."/>
            <person name="Wang H."/>
            <person name="Abouelleil A."/>
            <person name="Bishop L."/>
            <person name="Davey E."/>
            <person name="Deng R."/>
            <person name="Deng X."/>
            <person name="Fan L."/>
            <person name="Fantoni G."/>
            <person name="Fitzgerald M."/>
            <person name="Gogineni E."/>
            <person name="Goldberg J.M."/>
            <person name="Handley G."/>
            <person name="Hu X."/>
            <person name="Huber C."/>
            <person name="Jiao X."/>
            <person name="Jones K."/>
            <person name="Levin J.Z."/>
            <person name="Liu Y."/>
            <person name="Macdonald P."/>
            <person name="Melnikov A."/>
            <person name="Raley C."/>
            <person name="Sassi M."/>
            <person name="Sherman B.T."/>
            <person name="Song X."/>
            <person name="Sykes S."/>
            <person name="Tran B."/>
            <person name="Walsh L."/>
            <person name="Xia Y."/>
            <person name="Yang J."/>
            <person name="Young S."/>
            <person name="Zeng Q."/>
            <person name="Zheng X."/>
            <person name="Stephens R."/>
            <person name="Nusbaum C."/>
            <person name="Birren B.W."/>
            <person name="Azadi P."/>
            <person name="Lempicki R.A."/>
            <person name="Cuomo C.A."/>
            <person name="Kovacs J.A."/>
        </authorList>
    </citation>
    <scope>NUCLEOTIDE SEQUENCE [LARGE SCALE GENOMIC DNA]</scope>
    <source>
        <strain evidence="12">B80</strain>
    </source>
</reference>
<evidence type="ECO:0000256" key="6">
    <source>
        <dbReference type="ARBA" id="ARBA00023098"/>
    </source>
</evidence>
<gene>
    <name evidence="11" type="ORF">T552_02369</name>
</gene>
<evidence type="ECO:0000256" key="1">
    <source>
        <dbReference type="ARBA" id="ARBA00004141"/>
    </source>
</evidence>
<keyword evidence="4 9" id="KW-1133">Transmembrane helix</keyword>
<dbReference type="VEuPathDB" id="FungiDB:T552_02369"/>
<feature type="transmembrane region" description="Helical" evidence="9">
    <location>
        <begin position="155"/>
        <end position="176"/>
    </location>
</feature>
<feature type="transmembrane region" description="Helical" evidence="9">
    <location>
        <begin position="188"/>
        <end position="207"/>
    </location>
</feature>
<dbReference type="AlphaFoldDB" id="A0A0W4ZG72"/>
<dbReference type="UniPathway" id="UPA00222"/>
<dbReference type="EC" id="1.14.19.17" evidence="8"/>
<keyword evidence="8" id="KW-0746">Sphingolipid metabolism</keyword>
<dbReference type="RefSeq" id="XP_018225432.1">
    <property type="nucleotide sequence ID" value="XM_018370914.1"/>
</dbReference>
<comment type="similarity">
    <text evidence="2 8">Belongs to the fatty acid desaturase type 1 family. DEGS subfamily.</text>
</comment>